<dbReference type="InterPro" id="IPR001375">
    <property type="entry name" value="Peptidase_S9_cat"/>
</dbReference>
<dbReference type="AlphaFoldDB" id="A0A6C2YLK1"/>
<proteinExistence type="predicted"/>
<gene>
    <name evidence="8" type="ORF">GMBLW1_15120</name>
</gene>
<dbReference type="InterPro" id="IPR029058">
    <property type="entry name" value="AB_hydrolase_fold"/>
</dbReference>
<keyword evidence="1" id="KW-0378">Hydrolase</keyword>
<dbReference type="Proteomes" id="UP000464378">
    <property type="component" value="Chromosome"/>
</dbReference>
<dbReference type="EMBL" id="LR593887">
    <property type="protein sequence ID" value="VTS01429.1"/>
    <property type="molecule type" value="Genomic_DNA"/>
</dbReference>
<organism evidence="8">
    <name type="scientific">Tuwongella immobilis</name>
    <dbReference type="NCBI Taxonomy" id="692036"/>
    <lineage>
        <taxon>Bacteria</taxon>
        <taxon>Pseudomonadati</taxon>
        <taxon>Planctomycetota</taxon>
        <taxon>Planctomycetia</taxon>
        <taxon>Gemmatales</taxon>
        <taxon>Gemmataceae</taxon>
        <taxon>Tuwongella</taxon>
    </lineage>
</organism>
<keyword evidence="9" id="KW-1185">Reference proteome</keyword>
<dbReference type="Pfam" id="PF07676">
    <property type="entry name" value="PD40"/>
    <property type="match status" value="2"/>
</dbReference>
<dbReference type="KEGG" id="tim:GMBLW1_15120"/>
<dbReference type="SUPFAM" id="SSF53474">
    <property type="entry name" value="alpha/beta-Hydrolases"/>
    <property type="match status" value="1"/>
</dbReference>
<dbReference type="InterPro" id="IPR002470">
    <property type="entry name" value="Peptidase_S9A"/>
</dbReference>
<evidence type="ECO:0000256" key="6">
    <source>
        <dbReference type="ARBA" id="ARBA00045885"/>
    </source>
</evidence>
<protein>
    <recommendedName>
        <fullName evidence="5">Acyl-peptide hydrolase</fullName>
    </recommendedName>
    <alternativeName>
        <fullName evidence="4">Acylaminoacyl-peptidase</fullName>
    </alternativeName>
</protein>
<dbReference type="InterPro" id="IPR002471">
    <property type="entry name" value="Pept_S9_AS"/>
</dbReference>
<comment type="function">
    <text evidence="6">This enzyme catalyzes the hydrolysis of the N-terminal peptide bond of an N-acetylated peptide to generate an N-acetylated amino acid and a peptide with a free N-terminus. It preferentially cleaves off Ac-Ala, Ac-Met and Ac-Ser. Also, involved in the degradation of oxidized and glycated proteins.</text>
</comment>
<dbReference type="InterPro" id="IPR011659">
    <property type="entry name" value="WD40"/>
</dbReference>
<dbReference type="GO" id="GO:0006508">
    <property type="term" value="P:proteolysis"/>
    <property type="evidence" value="ECO:0007669"/>
    <property type="project" value="InterPro"/>
</dbReference>
<evidence type="ECO:0000256" key="5">
    <source>
        <dbReference type="ARBA" id="ARBA00032596"/>
    </source>
</evidence>
<dbReference type="InterPro" id="IPR011042">
    <property type="entry name" value="6-blade_b-propeller_TolB-like"/>
</dbReference>
<reference evidence="8" key="1">
    <citation type="submission" date="2019-04" db="EMBL/GenBank/DDBJ databases">
        <authorList>
            <consortium name="Science for Life Laboratories"/>
        </authorList>
    </citation>
    <scope>NUCLEOTIDE SEQUENCE</scope>
    <source>
        <strain evidence="8">MBLW1</strain>
    </source>
</reference>
<keyword evidence="2" id="KW-0720">Serine protease</keyword>
<feature type="domain" description="Peptidase S9 prolyl oligopeptidase catalytic" evidence="7">
    <location>
        <begin position="405"/>
        <end position="613"/>
    </location>
</feature>
<dbReference type="PROSITE" id="PS00708">
    <property type="entry name" value="PRO_ENDOPEP_SER"/>
    <property type="match status" value="1"/>
</dbReference>
<accession>A0A6C2YLK1</accession>
<evidence type="ECO:0000256" key="1">
    <source>
        <dbReference type="ARBA" id="ARBA00022801"/>
    </source>
</evidence>
<evidence type="ECO:0000313" key="9">
    <source>
        <dbReference type="Proteomes" id="UP000464378"/>
    </source>
</evidence>
<dbReference type="PRINTS" id="PR00862">
    <property type="entry name" value="PROLIGOPTASE"/>
</dbReference>
<evidence type="ECO:0000256" key="3">
    <source>
        <dbReference type="ARBA" id="ARBA00022990"/>
    </source>
</evidence>
<dbReference type="Gene3D" id="2.120.10.30">
    <property type="entry name" value="TolB, C-terminal domain"/>
    <property type="match status" value="2"/>
</dbReference>
<dbReference type="SUPFAM" id="SSF69322">
    <property type="entry name" value="Tricorn protease domain 2"/>
    <property type="match status" value="1"/>
</dbReference>
<dbReference type="PANTHER" id="PTHR42776:SF27">
    <property type="entry name" value="DIPEPTIDYL PEPTIDASE FAMILY MEMBER 6"/>
    <property type="match status" value="1"/>
</dbReference>
<dbReference type="PANTHER" id="PTHR42776">
    <property type="entry name" value="SERINE PEPTIDASE S9 FAMILY MEMBER"/>
    <property type="match status" value="1"/>
</dbReference>
<sequence length="623" mass="69719">MVTPNIEQYLNIRTTSSPRFSPDGRSIAFLWNITGTTQIWQIDQNGSWPTQLTFLNEPVRGFDFHPLKHEIIFSVDQGGNEQTQLFRLFGTSGNTDHGIGDGWEVTDLTKRPDAVHTFGAFSHDGKRIAYTATRENPSRFDVYVQEWNPKAQPQRLCEGPGGYLSVLGFSPNDRYLLLRHLESNFNQNLFLLDVATAKLTLLTPHDGDVQFEHATWLPDGQSILCTTTSGGGDFPAIASIAIQSKKLVVLQNLDHEVDGLSLSKSGKISALLLNRDGQSELQLQHRESGKKIPIPKIPLSVISNLEISPDESQVVVSLSGPQHANNIYRFSIGQNDNPSLHQLTFAGQAGLSTSRFTVPKLIHYPSFDGKKIPAWYYPAADASPNQPRPVIVYPHGGPESQTRPQFNALFEFFVKSGYGVLAPNVRGSSGYGTEYLNADNVRKRMDSVKDLAHAAYWLREQREVDPKRLAVYGGSYGGFMVLAAVTGYPDLWAAGINVVGIANFVTFLEKTGAYRRAHREREYGSLETDREFLVQISPIHQVDRIRCPMMVIHGANDPRVPVGEAEQIVAALRERKIPVEYLRYEDEGHGLAKLKNRLDCYPKMVRFLDRFVKNRETTNDPKN</sequence>
<dbReference type="InParanoid" id="A0A6C2YLK1"/>
<dbReference type="EMBL" id="LR586016">
    <property type="protein sequence ID" value="VIP02448.1"/>
    <property type="molecule type" value="Genomic_DNA"/>
</dbReference>
<evidence type="ECO:0000259" key="7">
    <source>
        <dbReference type="Pfam" id="PF00326"/>
    </source>
</evidence>
<evidence type="ECO:0000313" key="8">
    <source>
        <dbReference type="EMBL" id="VIP02448.1"/>
    </source>
</evidence>
<dbReference type="Pfam" id="PF00326">
    <property type="entry name" value="Peptidase_S9"/>
    <property type="match status" value="1"/>
</dbReference>
<evidence type="ECO:0000256" key="2">
    <source>
        <dbReference type="ARBA" id="ARBA00022825"/>
    </source>
</evidence>
<evidence type="ECO:0000256" key="4">
    <source>
        <dbReference type="ARBA" id="ARBA00032284"/>
    </source>
</evidence>
<name>A0A6C2YLK1_9BACT</name>
<dbReference type="GO" id="GO:0004252">
    <property type="term" value="F:serine-type endopeptidase activity"/>
    <property type="evidence" value="ECO:0007669"/>
    <property type="project" value="InterPro"/>
</dbReference>
<dbReference type="RefSeq" id="WP_162657624.1">
    <property type="nucleotide sequence ID" value="NZ_LR593887.1"/>
</dbReference>
<dbReference type="Gene3D" id="3.40.50.1820">
    <property type="entry name" value="alpha/beta hydrolase"/>
    <property type="match status" value="1"/>
</dbReference>
<keyword evidence="2" id="KW-0645">Protease</keyword>
<keyword evidence="3" id="KW-0007">Acetylation</keyword>